<dbReference type="RefSeq" id="WP_382189992.1">
    <property type="nucleotide sequence ID" value="NZ_JBHSAY010000008.1"/>
</dbReference>
<keyword evidence="8" id="KW-1185">Reference proteome</keyword>
<keyword evidence="3" id="KW-0560">Oxidoreductase</keyword>
<evidence type="ECO:0000256" key="5">
    <source>
        <dbReference type="ARBA" id="ARBA00023284"/>
    </source>
</evidence>
<proteinExistence type="inferred from homology"/>
<dbReference type="PANTHER" id="PTHR13887:SF14">
    <property type="entry name" value="DISULFIDE BOND FORMATION PROTEIN D"/>
    <property type="match status" value="1"/>
</dbReference>
<dbReference type="InterPro" id="IPR012336">
    <property type="entry name" value="Thioredoxin-like_fold"/>
</dbReference>
<dbReference type="EMBL" id="JBHSAY010000008">
    <property type="protein sequence ID" value="MFC4131977.1"/>
    <property type="molecule type" value="Genomic_DNA"/>
</dbReference>
<organism evidence="7 8">
    <name type="scientific">Hamadaea flava</name>
    <dbReference type="NCBI Taxonomy" id="1742688"/>
    <lineage>
        <taxon>Bacteria</taxon>
        <taxon>Bacillati</taxon>
        <taxon>Actinomycetota</taxon>
        <taxon>Actinomycetes</taxon>
        <taxon>Micromonosporales</taxon>
        <taxon>Micromonosporaceae</taxon>
        <taxon>Hamadaea</taxon>
    </lineage>
</organism>
<dbReference type="PROSITE" id="PS51352">
    <property type="entry name" value="THIOREDOXIN_2"/>
    <property type="match status" value="1"/>
</dbReference>
<comment type="caution">
    <text evidence="7">The sequence shown here is derived from an EMBL/GenBank/DDBJ whole genome shotgun (WGS) entry which is preliminary data.</text>
</comment>
<protein>
    <submittedName>
        <fullName evidence="7">DsbA family protein</fullName>
    </submittedName>
</protein>
<feature type="domain" description="Thioredoxin" evidence="6">
    <location>
        <begin position="1"/>
        <end position="180"/>
    </location>
</feature>
<sequence length="181" mass="20023">MTTPFEIQTGRLTQPVGAGDHIRGERTAPVTLVEYGDYQCPYCGAAHPIVQELLRERPGVVRLVFRNFPLSDIHPDAEAAAEFAESAPPDRFWDAHDWLFAHQDRLDPPQLTAAAAELDPSGSMVKAMVGRVFADRIRHDFLSGVRSGVNGTPTFFINGVRHDGGYQLPELIRAIDHARPL</sequence>
<accession>A0ABV8LLW8</accession>
<dbReference type="Gene3D" id="3.40.30.10">
    <property type="entry name" value="Glutaredoxin"/>
    <property type="match status" value="1"/>
</dbReference>
<keyword evidence="4" id="KW-1015">Disulfide bond</keyword>
<evidence type="ECO:0000256" key="4">
    <source>
        <dbReference type="ARBA" id="ARBA00023157"/>
    </source>
</evidence>
<evidence type="ECO:0000256" key="2">
    <source>
        <dbReference type="ARBA" id="ARBA00022729"/>
    </source>
</evidence>
<dbReference type="Pfam" id="PF13462">
    <property type="entry name" value="Thioredoxin_4"/>
    <property type="match status" value="1"/>
</dbReference>
<dbReference type="Proteomes" id="UP001595816">
    <property type="component" value="Unassembled WGS sequence"/>
</dbReference>
<evidence type="ECO:0000313" key="7">
    <source>
        <dbReference type="EMBL" id="MFC4131977.1"/>
    </source>
</evidence>
<evidence type="ECO:0000313" key="8">
    <source>
        <dbReference type="Proteomes" id="UP001595816"/>
    </source>
</evidence>
<evidence type="ECO:0000259" key="6">
    <source>
        <dbReference type="PROSITE" id="PS51352"/>
    </source>
</evidence>
<dbReference type="SUPFAM" id="SSF52833">
    <property type="entry name" value="Thioredoxin-like"/>
    <property type="match status" value="1"/>
</dbReference>
<keyword evidence="2" id="KW-0732">Signal</keyword>
<gene>
    <name evidence="7" type="ORF">ACFOZ4_15310</name>
</gene>
<dbReference type="PANTHER" id="PTHR13887">
    <property type="entry name" value="GLUTATHIONE S-TRANSFERASE KAPPA"/>
    <property type="match status" value="1"/>
</dbReference>
<reference evidence="8" key="1">
    <citation type="journal article" date="2019" name="Int. J. Syst. Evol. Microbiol.">
        <title>The Global Catalogue of Microorganisms (GCM) 10K type strain sequencing project: providing services to taxonomists for standard genome sequencing and annotation.</title>
        <authorList>
            <consortium name="The Broad Institute Genomics Platform"/>
            <consortium name="The Broad Institute Genome Sequencing Center for Infectious Disease"/>
            <person name="Wu L."/>
            <person name="Ma J."/>
        </authorList>
    </citation>
    <scope>NUCLEOTIDE SEQUENCE [LARGE SCALE GENOMIC DNA]</scope>
    <source>
        <strain evidence="8">CGMCC 4.7289</strain>
    </source>
</reference>
<keyword evidence="5" id="KW-0676">Redox-active center</keyword>
<dbReference type="InterPro" id="IPR036249">
    <property type="entry name" value="Thioredoxin-like_sf"/>
</dbReference>
<evidence type="ECO:0000256" key="3">
    <source>
        <dbReference type="ARBA" id="ARBA00023002"/>
    </source>
</evidence>
<comment type="similarity">
    <text evidence="1">Belongs to the thioredoxin family. DsbA subfamily.</text>
</comment>
<evidence type="ECO:0000256" key="1">
    <source>
        <dbReference type="ARBA" id="ARBA00005791"/>
    </source>
</evidence>
<name>A0ABV8LLW8_9ACTN</name>
<dbReference type="InterPro" id="IPR013766">
    <property type="entry name" value="Thioredoxin_domain"/>
</dbReference>